<evidence type="ECO:0008006" key="3">
    <source>
        <dbReference type="Google" id="ProtNLM"/>
    </source>
</evidence>
<proteinExistence type="predicted"/>
<comment type="caution">
    <text evidence="1">The sequence shown here is derived from an EMBL/GenBank/DDBJ whole genome shotgun (WGS) entry which is preliminary data.</text>
</comment>
<dbReference type="VEuPathDB" id="VectorBase:LDEU013824"/>
<sequence>MQFMEILCNADTIFMDGTFKSAPTIFSQIFTLHCYTNKIMIPAVYCLLPNKQSET</sequence>
<evidence type="ECO:0000313" key="1">
    <source>
        <dbReference type="EMBL" id="RWS18216.1"/>
    </source>
</evidence>
<dbReference type="STRING" id="299467.A0A443RSD1"/>
<keyword evidence="2" id="KW-1185">Reference proteome</keyword>
<gene>
    <name evidence="1" type="ORF">B4U80_00328</name>
</gene>
<protein>
    <recommendedName>
        <fullName evidence="3">MULE transposase domain-containing protein</fullName>
    </recommendedName>
</protein>
<feature type="non-terminal residue" evidence="1">
    <location>
        <position position="55"/>
    </location>
</feature>
<dbReference type="AlphaFoldDB" id="A0A443RSD1"/>
<organism evidence="1 2">
    <name type="scientific">Leptotrombidium deliense</name>
    <dbReference type="NCBI Taxonomy" id="299467"/>
    <lineage>
        <taxon>Eukaryota</taxon>
        <taxon>Metazoa</taxon>
        <taxon>Ecdysozoa</taxon>
        <taxon>Arthropoda</taxon>
        <taxon>Chelicerata</taxon>
        <taxon>Arachnida</taxon>
        <taxon>Acari</taxon>
        <taxon>Acariformes</taxon>
        <taxon>Trombidiformes</taxon>
        <taxon>Prostigmata</taxon>
        <taxon>Anystina</taxon>
        <taxon>Parasitengona</taxon>
        <taxon>Trombiculoidea</taxon>
        <taxon>Trombiculidae</taxon>
        <taxon>Leptotrombidium</taxon>
    </lineage>
</organism>
<name>A0A443RSD1_9ACAR</name>
<dbReference type="EMBL" id="NCKV01043610">
    <property type="protein sequence ID" value="RWS18216.1"/>
    <property type="molecule type" value="Genomic_DNA"/>
</dbReference>
<dbReference type="OrthoDB" id="6500349at2759"/>
<accession>A0A443RSD1</accession>
<dbReference type="Proteomes" id="UP000288716">
    <property type="component" value="Unassembled WGS sequence"/>
</dbReference>
<evidence type="ECO:0000313" key="2">
    <source>
        <dbReference type="Proteomes" id="UP000288716"/>
    </source>
</evidence>
<reference evidence="1 2" key="1">
    <citation type="journal article" date="2018" name="Gigascience">
        <title>Genomes of trombidid mites reveal novel predicted allergens and laterally-transferred genes associated with secondary metabolism.</title>
        <authorList>
            <person name="Dong X."/>
            <person name="Chaisiri K."/>
            <person name="Xia D."/>
            <person name="Armstrong S.D."/>
            <person name="Fang Y."/>
            <person name="Donnelly M.J."/>
            <person name="Kadowaki T."/>
            <person name="McGarry J.W."/>
            <person name="Darby A.C."/>
            <person name="Makepeace B.L."/>
        </authorList>
    </citation>
    <scope>NUCLEOTIDE SEQUENCE [LARGE SCALE GENOMIC DNA]</scope>
    <source>
        <strain evidence="1">UoL-UT</strain>
    </source>
</reference>